<keyword evidence="5" id="KW-1185">Reference proteome</keyword>
<evidence type="ECO:0000313" key="3">
    <source>
        <dbReference type="EMBL" id="CAH0387001.1"/>
    </source>
</evidence>
<proteinExistence type="predicted"/>
<dbReference type="AlphaFoldDB" id="A0A9P0A9E1"/>
<dbReference type="InterPro" id="IPR032071">
    <property type="entry name" value="DUF4806"/>
</dbReference>
<accession>A0A9P0A9E1</accession>
<evidence type="ECO:0000256" key="1">
    <source>
        <dbReference type="SAM" id="MobiDB-lite"/>
    </source>
</evidence>
<dbReference type="Pfam" id="PF16064">
    <property type="entry name" value="DUF4806"/>
    <property type="match status" value="1"/>
</dbReference>
<protein>
    <recommendedName>
        <fullName evidence="2">DUF4806 domain-containing protein</fullName>
    </recommendedName>
</protein>
<evidence type="ECO:0000259" key="2">
    <source>
        <dbReference type="Pfam" id="PF16064"/>
    </source>
</evidence>
<feature type="region of interest" description="Disordered" evidence="1">
    <location>
        <begin position="105"/>
        <end position="133"/>
    </location>
</feature>
<feature type="compositionally biased region" description="Polar residues" evidence="1">
    <location>
        <begin position="178"/>
        <end position="193"/>
    </location>
</feature>
<dbReference type="Proteomes" id="UP001152759">
    <property type="component" value="Chromosome 3"/>
</dbReference>
<dbReference type="EMBL" id="OU963869">
    <property type="protein sequence ID" value="CAH0394028.1"/>
    <property type="molecule type" value="Genomic_DNA"/>
</dbReference>
<feature type="compositionally biased region" description="Basic and acidic residues" evidence="1">
    <location>
        <begin position="603"/>
        <end position="613"/>
    </location>
</feature>
<feature type="region of interest" description="Disordered" evidence="1">
    <location>
        <begin position="527"/>
        <end position="613"/>
    </location>
</feature>
<feature type="compositionally biased region" description="Acidic residues" evidence="1">
    <location>
        <begin position="552"/>
        <end position="602"/>
    </location>
</feature>
<gene>
    <name evidence="4" type="ORF">BEMITA_LOCUS12373</name>
    <name evidence="3" type="ORF">BEMITA_LOCUS6060</name>
</gene>
<feature type="compositionally biased region" description="Polar residues" evidence="1">
    <location>
        <begin position="215"/>
        <end position="226"/>
    </location>
</feature>
<sequence length="653" mass="73614">MWCVIVFKEDDTVGLIRQEWIVSNTPGEERTKYPPCTKRELIRKLLKISTPLQEVEKWATQAIIIKREAIESWPEALKLERMIADDSEGVSTDYEQLGRGHRVVKKRQMSDSDEENDHVMSTSVKPTRQPTAKRSAYDFANLEWPSCDVDESFGRYKIPSPLATSTQFVETECRKKSSAQSIRNPLSNKTNYDQRQRLPATPVQSSIAKPHAKTPCSNPSSANRPNVHQPRPVLQPQKPALSVAASRPNLHQPKPLLQPQKSAPSVAANRPNLHQPRPLLQPQKPAPSVAANRSNPHQRRPVLQPQKPAPSVAANRSHPHRQIPVPPVNQSAGNKLVSERCPVGREELVKALNNFSTVIEKIDKMSNIVGNLTHRVAKLSTTVESLTKTVAEMDSKISDLLIQESTLTNDSLNEILPLATEKSLKTFNRDLSDVTYHLNFIKFLRTKVKDTIGDSMRAIANLLMTDDLALCYSWTGHKGKKPIKENTHLFSAIAKAIRTKFPNATDKEIFEPFKRWLAHAEERLNPGMYKKSQNGNDEENNNFEDDCHLENDDVFNDNNFDESVEDELPQGGEEDELPQGGEEDELPQGGEEDELPQGGEEDMNIHEDREEVPVERFSLNDDVQYAINELFDGPNSPLDDSMAATYFQDSQLY</sequence>
<feature type="compositionally biased region" description="Polar residues" evidence="1">
    <location>
        <begin position="119"/>
        <end position="132"/>
    </location>
</feature>
<evidence type="ECO:0000313" key="4">
    <source>
        <dbReference type="EMBL" id="CAH0394028.1"/>
    </source>
</evidence>
<dbReference type="Proteomes" id="UP001152759">
    <property type="component" value="Chromosome 8"/>
</dbReference>
<reference evidence="3" key="1">
    <citation type="submission" date="2021-12" db="EMBL/GenBank/DDBJ databases">
        <authorList>
            <person name="King R."/>
        </authorList>
    </citation>
    <scope>NUCLEOTIDE SEQUENCE</scope>
</reference>
<organism evidence="3 5">
    <name type="scientific">Bemisia tabaci</name>
    <name type="common">Sweetpotato whitefly</name>
    <name type="synonym">Aleurodes tabaci</name>
    <dbReference type="NCBI Taxonomy" id="7038"/>
    <lineage>
        <taxon>Eukaryota</taxon>
        <taxon>Metazoa</taxon>
        <taxon>Ecdysozoa</taxon>
        <taxon>Arthropoda</taxon>
        <taxon>Hexapoda</taxon>
        <taxon>Insecta</taxon>
        <taxon>Pterygota</taxon>
        <taxon>Neoptera</taxon>
        <taxon>Paraneoptera</taxon>
        <taxon>Hemiptera</taxon>
        <taxon>Sternorrhyncha</taxon>
        <taxon>Aleyrodoidea</taxon>
        <taxon>Aleyrodidae</taxon>
        <taxon>Aleyrodinae</taxon>
        <taxon>Bemisia</taxon>
    </lineage>
</organism>
<feature type="region of interest" description="Disordered" evidence="1">
    <location>
        <begin position="250"/>
        <end position="333"/>
    </location>
</feature>
<name>A0A9P0A9E1_BEMTA</name>
<dbReference type="EMBL" id="OU963864">
    <property type="protein sequence ID" value="CAH0387001.1"/>
    <property type="molecule type" value="Genomic_DNA"/>
</dbReference>
<feature type="region of interest" description="Disordered" evidence="1">
    <location>
        <begin position="175"/>
        <end position="233"/>
    </location>
</feature>
<feature type="domain" description="DUF4806" evidence="2">
    <location>
        <begin position="416"/>
        <end position="494"/>
    </location>
</feature>
<evidence type="ECO:0000313" key="5">
    <source>
        <dbReference type="Proteomes" id="UP001152759"/>
    </source>
</evidence>